<reference evidence="3 4" key="1">
    <citation type="submission" date="2014-08" db="EMBL/GenBank/DDBJ databases">
        <title>Genomic and Phenotypic Diversity of Colwellia psychrerythraea strains from Disparate Marine Basins.</title>
        <authorList>
            <person name="Techtmann S.M."/>
            <person name="Stelling S.C."/>
            <person name="Utturkar S.M."/>
            <person name="Alshibli N."/>
            <person name="Harris A."/>
            <person name="Brown S.D."/>
            <person name="Hazen T.C."/>
        </authorList>
    </citation>
    <scope>NUCLEOTIDE SEQUENCE [LARGE SCALE GENOMIC DNA]</scope>
    <source>
        <strain evidence="3 4">GAB14E</strain>
    </source>
</reference>
<sequence length="196" mass="20883">MSRAIFSFIRKVCLVTALLGATNSQAGLIVVSGELIGATGVVISGLGTYDVSFEDGSCASVFSGCDTLSDFSFTSSDHVISAGRALLEQVFVDSEFGQFDSSPELIRGCEDGNKCIALIPNKFSPSWVFSQNIVNYSDNGTDKISFNSNLARDQSILDRSNSTFAVFTKVAQIPTPATALLFGSALFGLVSFKRKK</sequence>
<evidence type="ECO:0000256" key="1">
    <source>
        <dbReference type="SAM" id="Phobius"/>
    </source>
</evidence>
<feature type="signal peptide" evidence="2">
    <location>
        <begin position="1"/>
        <end position="26"/>
    </location>
</feature>
<accession>A0A099KWB5</accession>
<name>A0A099KWB5_COLPS</name>
<evidence type="ECO:0000256" key="2">
    <source>
        <dbReference type="SAM" id="SignalP"/>
    </source>
</evidence>
<proteinExistence type="predicted"/>
<dbReference type="EMBL" id="JQEC01000016">
    <property type="protein sequence ID" value="KGJ94881.1"/>
    <property type="molecule type" value="Genomic_DNA"/>
</dbReference>
<dbReference type="RefSeq" id="WP_033081790.1">
    <property type="nucleotide sequence ID" value="NZ_JQEC01000016.1"/>
</dbReference>
<organism evidence="3 4">
    <name type="scientific">Colwellia psychrerythraea</name>
    <name type="common">Vibrio psychroerythus</name>
    <dbReference type="NCBI Taxonomy" id="28229"/>
    <lineage>
        <taxon>Bacteria</taxon>
        <taxon>Pseudomonadati</taxon>
        <taxon>Pseudomonadota</taxon>
        <taxon>Gammaproteobacteria</taxon>
        <taxon>Alteromonadales</taxon>
        <taxon>Colwelliaceae</taxon>
        <taxon>Colwellia</taxon>
    </lineage>
</organism>
<keyword evidence="1" id="KW-0812">Transmembrane</keyword>
<comment type="caution">
    <text evidence="3">The sequence shown here is derived from an EMBL/GenBank/DDBJ whole genome shotgun (WGS) entry which is preliminary data.</text>
</comment>
<protein>
    <recommendedName>
        <fullName evidence="5">PEP motif anchor domain protein</fullName>
    </recommendedName>
</protein>
<evidence type="ECO:0008006" key="5">
    <source>
        <dbReference type="Google" id="ProtNLM"/>
    </source>
</evidence>
<dbReference type="OrthoDB" id="6388936at2"/>
<keyword evidence="2" id="KW-0732">Signal</keyword>
<keyword evidence="1" id="KW-1133">Transmembrane helix</keyword>
<gene>
    <name evidence="3" type="ORF">GAB14E_2115</name>
</gene>
<dbReference type="AlphaFoldDB" id="A0A099KWB5"/>
<feature type="transmembrane region" description="Helical" evidence="1">
    <location>
        <begin position="173"/>
        <end position="192"/>
    </location>
</feature>
<dbReference type="Proteomes" id="UP000029868">
    <property type="component" value="Unassembled WGS sequence"/>
</dbReference>
<evidence type="ECO:0000313" key="3">
    <source>
        <dbReference type="EMBL" id="KGJ94881.1"/>
    </source>
</evidence>
<evidence type="ECO:0000313" key="4">
    <source>
        <dbReference type="Proteomes" id="UP000029868"/>
    </source>
</evidence>
<feature type="chain" id="PRO_5001949423" description="PEP motif anchor domain protein" evidence="2">
    <location>
        <begin position="27"/>
        <end position="196"/>
    </location>
</feature>
<dbReference type="PATRIC" id="fig|28229.3.peg.1732"/>
<keyword evidence="1" id="KW-0472">Membrane</keyword>